<dbReference type="EC" id="3.4.21.89" evidence="4 6"/>
<keyword evidence="6" id="KW-0472">Membrane</keyword>
<evidence type="ECO:0000256" key="3">
    <source>
        <dbReference type="ARBA" id="ARBA00009370"/>
    </source>
</evidence>
<dbReference type="InterPro" id="IPR036286">
    <property type="entry name" value="LexA/Signal_pep-like_sf"/>
</dbReference>
<dbReference type="InterPro" id="IPR000223">
    <property type="entry name" value="Pept_S26A_signal_pept_1"/>
</dbReference>
<accession>A0ABS4UI38</accession>
<evidence type="ECO:0000256" key="6">
    <source>
        <dbReference type="RuleBase" id="RU362042"/>
    </source>
</evidence>
<keyword evidence="6" id="KW-1133">Transmembrane helix</keyword>
<reference evidence="8 9" key="1">
    <citation type="submission" date="2021-03" db="EMBL/GenBank/DDBJ databases">
        <title>Sequencing the genomes of 1000 actinobacteria strains.</title>
        <authorList>
            <person name="Klenk H.-P."/>
        </authorList>
    </citation>
    <scope>NUCLEOTIDE SEQUENCE [LARGE SCALE GENOMIC DNA]</scope>
    <source>
        <strain evidence="8 9">DSM 18824</strain>
    </source>
</reference>
<comment type="similarity">
    <text evidence="3 6">Belongs to the peptidase S26 family.</text>
</comment>
<protein>
    <recommendedName>
        <fullName evidence="4 6">Signal peptidase I</fullName>
        <ecNumber evidence="4 6">3.4.21.89</ecNumber>
    </recommendedName>
</protein>
<keyword evidence="5 6" id="KW-0378">Hydrolase</keyword>
<dbReference type="PROSITE" id="PS00761">
    <property type="entry name" value="SPASE_I_3"/>
    <property type="match status" value="1"/>
</dbReference>
<dbReference type="GO" id="GO:0009003">
    <property type="term" value="F:signal peptidase activity"/>
    <property type="evidence" value="ECO:0007669"/>
    <property type="project" value="UniProtKB-EC"/>
</dbReference>
<dbReference type="PANTHER" id="PTHR43390:SF1">
    <property type="entry name" value="CHLOROPLAST PROCESSING PEPTIDASE"/>
    <property type="match status" value="1"/>
</dbReference>
<evidence type="ECO:0000256" key="4">
    <source>
        <dbReference type="ARBA" id="ARBA00013208"/>
    </source>
</evidence>
<dbReference type="InterPro" id="IPR019533">
    <property type="entry name" value="Peptidase_S26"/>
</dbReference>
<dbReference type="PRINTS" id="PR00727">
    <property type="entry name" value="LEADERPTASE"/>
</dbReference>
<dbReference type="PANTHER" id="PTHR43390">
    <property type="entry name" value="SIGNAL PEPTIDASE I"/>
    <property type="match status" value="1"/>
</dbReference>
<dbReference type="NCBIfam" id="TIGR02227">
    <property type="entry name" value="sigpep_I_bact"/>
    <property type="match status" value="1"/>
</dbReference>
<sequence length="267" mass="28686">MTDTPTKPDAKDTKPARRSGFAAAAREFVLIVVGALIVSSILRAFVGQMFIIPSESMENTLLVGDRVVVEKLTDVKRGDVIVFEDPGGWLGQEESGQKRGSIGRFFEIVGLLPDSSHGHLIKRLIGMPGDKVACCDAKGRILVNGQPLDETSYLYPGDAPSQMDFQVTVPAGRIFVMGDHRSASGDSRVHLQELDANGGNQGDAAFVPLDKVTGRAIAIVWPANRWTKLGVPDTFKSVPAPRPRAGQTLDIPDATAQVTFCPPWPLG</sequence>
<dbReference type="Pfam" id="PF10502">
    <property type="entry name" value="Peptidase_S26"/>
    <property type="match status" value="1"/>
</dbReference>
<evidence type="ECO:0000256" key="2">
    <source>
        <dbReference type="ARBA" id="ARBA00004401"/>
    </source>
</evidence>
<evidence type="ECO:0000256" key="1">
    <source>
        <dbReference type="ARBA" id="ARBA00000677"/>
    </source>
</evidence>
<dbReference type="InterPro" id="IPR019758">
    <property type="entry name" value="Pept_S26A_signal_pept_1_CS"/>
</dbReference>
<evidence type="ECO:0000313" key="8">
    <source>
        <dbReference type="EMBL" id="MBP2351289.1"/>
    </source>
</evidence>
<keyword evidence="6" id="KW-0645">Protease</keyword>
<name>A0ABS4UI38_9ACTN</name>
<evidence type="ECO:0000256" key="5">
    <source>
        <dbReference type="ARBA" id="ARBA00022801"/>
    </source>
</evidence>
<proteinExistence type="inferred from homology"/>
<organism evidence="8 9">
    <name type="scientific">Kribbella aluminosa</name>
    <dbReference type="NCBI Taxonomy" id="416017"/>
    <lineage>
        <taxon>Bacteria</taxon>
        <taxon>Bacillati</taxon>
        <taxon>Actinomycetota</taxon>
        <taxon>Actinomycetes</taxon>
        <taxon>Propionibacteriales</taxon>
        <taxon>Kribbellaceae</taxon>
        <taxon>Kribbella</taxon>
    </lineage>
</organism>
<evidence type="ECO:0000313" key="9">
    <source>
        <dbReference type="Proteomes" id="UP000755585"/>
    </source>
</evidence>
<dbReference type="EMBL" id="JAGINT010000001">
    <property type="protein sequence ID" value="MBP2351289.1"/>
    <property type="molecule type" value="Genomic_DNA"/>
</dbReference>
<evidence type="ECO:0000259" key="7">
    <source>
        <dbReference type="Pfam" id="PF10502"/>
    </source>
</evidence>
<dbReference type="CDD" id="cd06530">
    <property type="entry name" value="S26_SPase_I"/>
    <property type="match status" value="1"/>
</dbReference>
<comment type="catalytic activity">
    <reaction evidence="1 6">
        <text>Cleavage of hydrophobic, N-terminal signal or leader sequences from secreted and periplasmic proteins.</text>
        <dbReference type="EC" id="3.4.21.89"/>
    </reaction>
</comment>
<keyword evidence="6" id="KW-0812">Transmembrane</keyword>
<dbReference type="SUPFAM" id="SSF51306">
    <property type="entry name" value="LexA/Signal peptidase"/>
    <property type="match status" value="1"/>
</dbReference>
<comment type="subcellular location">
    <subcellularLocation>
        <location evidence="2">Cell membrane</location>
        <topology evidence="2">Single-pass type II membrane protein</topology>
    </subcellularLocation>
    <subcellularLocation>
        <location evidence="6">Membrane</location>
        <topology evidence="6">Single-pass type II membrane protein</topology>
    </subcellularLocation>
</comment>
<gene>
    <name evidence="8" type="ORF">JOF29_002372</name>
</gene>
<dbReference type="RefSeq" id="WP_307863264.1">
    <property type="nucleotide sequence ID" value="NZ_JAGINT010000001.1"/>
</dbReference>
<feature type="domain" description="Peptidase S26" evidence="7">
    <location>
        <begin position="26"/>
        <end position="221"/>
    </location>
</feature>
<dbReference type="Proteomes" id="UP000755585">
    <property type="component" value="Unassembled WGS sequence"/>
</dbReference>
<dbReference type="Gene3D" id="2.10.109.10">
    <property type="entry name" value="Umud Fragment, subunit A"/>
    <property type="match status" value="1"/>
</dbReference>
<comment type="caution">
    <text evidence="8">The sequence shown here is derived from an EMBL/GenBank/DDBJ whole genome shotgun (WGS) entry which is preliminary data.</text>
</comment>
<feature type="transmembrane region" description="Helical" evidence="6">
    <location>
        <begin position="28"/>
        <end position="51"/>
    </location>
</feature>
<keyword evidence="9" id="KW-1185">Reference proteome</keyword>